<dbReference type="InterPro" id="IPR050903">
    <property type="entry name" value="Bact_Chemotaxis_MeTrfase"/>
</dbReference>
<feature type="domain" description="PAS" evidence="3">
    <location>
        <begin position="39"/>
        <end position="63"/>
    </location>
</feature>
<feature type="domain" description="Methyl-accepting transducer" evidence="2">
    <location>
        <begin position="248"/>
        <end position="431"/>
    </location>
</feature>
<evidence type="ECO:0000313" key="6">
    <source>
        <dbReference type="Proteomes" id="UP001595453"/>
    </source>
</evidence>
<feature type="domain" description="PAC" evidence="4">
    <location>
        <begin position="209"/>
        <end position="263"/>
    </location>
</feature>
<proteinExistence type="predicted"/>
<organism evidence="5 6">
    <name type="scientific">Pseudoalteromonas fenneropenaei</name>
    <dbReference type="NCBI Taxonomy" id="1737459"/>
    <lineage>
        <taxon>Bacteria</taxon>
        <taxon>Pseudomonadati</taxon>
        <taxon>Pseudomonadota</taxon>
        <taxon>Gammaproteobacteria</taxon>
        <taxon>Alteromonadales</taxon>
        <taxon>Pseudoalteromonadaceae</taxon>
        <taxon>Pseudoalteromonas</taxon>
    </lineage>
</organism>
<dbReference type="InterPro" id="IPR000700">
    <property type="entry name" value="PAS-assoc_C"/>
</dbReference>
<keyword evidence="1" id="KW-0807">Transducer</keyword>
<dbReference type="PANTHER" id="PTHR24422">
    <property type="entry name" value="CHEMOTAXIS PROTEIN METHYLTRANSFERASE"/>
    <property type="match status" value="1"/>
</dbReference>
<dbReference type="SUPFAM" id="SSF55785">
    <property type="entry name" value="PYP-like sensor domain (PAS domain)"/>
    <property type="match status" value="2"/>
</dbReference>
<dbReference type="InterPro" id="IPR001610">
    <property type="entry name" value="PAC"/>
</dbReference>
<dbReference type="Pfam" id="PF00015">
    <property type="entry name" value="MCPsignal"/>
    <property type="match status" value="1"/>
</dbReference>
<protein>
    <submittedName>
        <fullName evidence="5">Methyl-accepting chemotaxis protein</fullName>
    </submittedName>
</protein>
<dbReference type="PROSITE" id="PS50113">
    <property type="entry name" value="PAC"/>
    <property type="match status" value="2"/>
</dbReference>
<dbReference type="PANTHER" id="PTHR24422:SF10">
    <property type="entry name" value="CHEMOTAXIS PROTEIN METHYLTRANSFERASE 2"/>
    <property type="match status" value="1"/>
</dbReference>
<dbReference type="Proteomes" id="UP001595453">
    <property type="component" value="Unassembled WGS sequence"/>
</dbReference>
<evidence type="ECO:0000313" key="5">
    <source>
        <dbReference type="EMBL" id="MFC3034255.1"/>
    </source>
</evidence>
<gene>
    <name evidence="5" type="ORF">ACFOEE_17245</name>
</gene>
<comment type="caution">
    <text evidence="5">The sequence shown here is derived from an EMBL/GenBank/DDBJ whole genome shotgun (WGS) entry which is preliminary data.</text>
</comment>
<dbReference type="PROSITE" id="PS50111">
    <property type="entry name" value="CHEMOTAXIS_TRANSDUC_2"/>
    <property type="match status" value="1"/>
</dbReference>
<dbReference type="EMBL" id="JBHRSD010000035">
    <property type="protein sequence ID" value="MFC3034255.1"/>
    <property type="molecule type" value="Genomic_DNA"/>
</dbReference>
<dbReference type="SUPFAM" id="SSF58104">
    <property type="entry name" value="Methyl-accepting chemotaxis protein (MCP) signaling domain"/>
    <property type="match status" value="1"/>
</dbReference>
<evidence type="ECO:0000259" key="4">
    <source>
        <dbReference type="PROSITE" id="PS50113"/>
    </source>
</evidence>
<name>A0ABV7CNQ3_9GAMM</name>
<keyword evidence="6" id="KW-1185">Reference proteome</keyword>
<dbReference type="Gene3D" id="3.30.450.20">
    <property type="entry name" value="PAS domain"/>
    <property type="match status" value="2"/>
</dbReference>
<dbReference type="InterPro" id="IPR000014">
    <property type="entry name" value="PAS"/>
</dbReference>
<dbReference type="SMART" id="SM00086">
    <property type="entry name" value="PAC"/>
    <property type="match status" value="2"/>
</dbReference>
<dbReference type="Pfam" id="PF08447">
    <property type="entry name" value="PAS_3"/>
    <property type="match status" value="1"/>
</dbReference>
<evidence type="ECO:0000256" key="1">
    <source>
        <dbReference type="PROSITE-ProRule" id="PRU00284"/>
    </source>
</evidence>
<dbReference type="InterPro" id="IPR035965">
    <property type="entry name" value="PAS-like_dom_sf"/>
</dbReference>
<dbReference type="InterPro" id="IPR013655">
    <property type="entry name" value="PAS_fold_3"/>
</dbReference>
<dbReference type="CDD" id="cd00130">
    <property type="entry name" value="PAS"/>
    <property type="match status" value="2"/>
</dbReference>
<accession>A0ABV7CNQ3</accession>
<dbReference type="InterPro" id="IPR004089">
    <property type="entry name" value="MCPsignal_dom"/>
</dbReference>
<dbReference type="NCBIfam" id="TIGR00229">
    <property type="entry name" value="sensory_box"/>
    <property type="match status" value="2"/>
</dbReference>
<dbReference type="SMART" id="SM00283">
    <property type="entry name" value="MA"/>
    <property type="match status" value="1"/>
</dbReference>
<dbReference type="RefSeq" id="WP_377127202.1">
    <property type="nucleotide sequence ID" value="NZ_JBHRSD010000035.1"/>
</dbReference>
<evidence type="ECO:0000259" key="3">
    <source>
        <dbReference type="PROSITE" id="PS50112"/>
    </source>
</evidence>
<dbReference type="Gene3D" id="1.10.287.950">
    <property type="entry name" value="Methyl-accepting chemotaxis protein"/>
    <property type="match status" value="1"/>
</dbReference>
<feature type="domain" description="PAC" evidence="4">
    <location>
        <begin position="92"/>
        <end position="143"/>
    </location>
</feature>
<reference evidence="6" key="1">
    <citation type="journal article" date="2019" name="Int. J. Syst. Evol. Microbiol.">
        <title>The Global Catalogue of Microorganisms (GCM) 10K type strain sequencing project: providing services to taxonomists for standard genome sequencing and annotation.</title>
        <authorList>
            <consortium name="The Broad Institute Genomics Platform"/>
            <consortium name="The Broad Institute Genome Sequencing Center for Infectious Disease"/>
            <person name="Wu L."/>
            <person name="Ma J."/>
        </authorList>
    </citation>
    <scope>NUCLEOTIDE SEQUENCE [LARGE SCALE GENOMIC DNA]</scope>
    <source>
        <strain evidence="6">KCTC 42730</strain>
    </source>
</reference>
<dbReference type="Pfam" id="PF13426">
    <property type="entry name" value="PAS_9"/>
    <property type="match status" value="1"/>
</dbReference>
<evidence type="ECO:0000259" key="2">
    <source>
        <dbReference type="PROSITE" id="PS50111"/>
    </source>
</evidence>
<dbReference type="SMART" id="SM00091">
    <property type="entry name" value="PAS"/>
    <property type="match status" value="2"/>
</dbReference>
<sequence>MIFNRFKQQIVNLTGRIAELEAMQNAIDESVAKIEFKPDGTIIAANDIFLSVVGYERQEIIGKKHRIFCHADYANSSHYEAFWRQLAQGQPHVGQFERVNKNGQMIWLDASYFPVKHQGKVVKVVKIASDISHEKQALQDQLSVFKALEASTAIIEFSPDGTILHANDNFCQAVGYRVEQLRGQHHRMLCTEQFYRENPHFWSQLSQGQFKTGRFLRLDAKGNEIWIEASYNPILDNHGKVVKVIKFAANITETVKREQRVLQAAQLAHNASLDTEKIATAGVEKLATTVDTTGQIFTQVKEAMQAISSLNEQSKHITAIVSTITAIAEQTNLLALNAAIEAARAGEQGRGFAVVADEVRSLAARTSQSTGEINTVVCENQALTDQVKKIMTLVSNTTEQGLVQIQAVSDVMEEIQQGAANVSRTVADLAL</sequence>
<dbReference type="PROSITE" id="PS50112">
    <property type="entry name" value="PAS"/>
    <property type="match status" value="1"/>
</dbReference>